<reference evidence="2 3" key="1">
    <citation type="submission" date="2018-01" db="EMBL/GenBank/DDBJ databases">
        <title>The whole genome sequencing and assembly of Paenibacillus chitinolyticus KCCM 41400 strain.</title>
        <authorList>
            <person name="Kim J.-Y."/>
            <person name="Park M.-K."/>
            <person name="Lee Y.-J."/>
            <person name="Yi H."/>
            <person name="Bahn Y.-S."/>
            <person name="Kim J.F."/>
            <person name="Lee D.-W."/>
        </authorList>
    </citation>
    <scope>NUCLEOTIDE SEQUENCE [LARGE SCALE GENOMIC DNA]</scope>
    <source>
        <strain evidence="2 3">KCCM 41400</strain>
    </source>
</reference>
<feature type="region of interest" description="Disordered" evidence="1">
    <location>
        <begin position="1"/>
        <end position="64"/>
    </location>
</feature>
<gene>
    <name evidence="2" type="ORF">PC41400_20030</name>
</gene>
<dbReference type="Proteomes" id="UP000288943">
    <property type="component" value="Chromosome"/>
</dbReference>
<dbReference type="KEGG" id="pchi:PC41400_20030"/>
<evidence type="ECO:0000256" key="1">
    <source>
        <dbReference type="SAM" id="MobiDB-lite"/>
    </source>
</evidence>
<proteinExistence type="predicted"/>
<evidence type="ECO:0000313" key="3">
    <source>
        <dbReference type="Proteomes" id="UP000288943"/>
    </source>
</evidence>
<accession>A0A410X043</accession>
<evidence type="ECO:0000313" key="2">
    <source>
        <dbReference type="EMBL" id="QAV19821.1"/>
    </source>
</evidence>
<feature type="compositionally biased region" description="Low complexity" evidence="1">
    <location>
        <begin position="22"/>
        <end position="49"/>
    </location>
</feature>
<name>A0A410X043_9BACL</name>
<dbReference type="EMBL" id="CP026520">
    <property type="protein sequence ID" value="QAV19821.1"/>
    <property type="molecule type" value="Genomic_DNA"/>
</dbReference>
<sequence>MVKRIRQHRVPDHRGSFRRHGVSGVSRVSLGSGASGVSGVSRASGASAANPDCRRIFQGSTAAG</sequence>
<dbReference type="AlphaFoldDB" id="A0A410X043"/>
<organism evidence="2 3">
    <name type="scientific">Paenibacillus chitinolyticus</name>
    <dbReference type="NCBI Taxonomy" id="79263"/>
    <lineage>
        <taxon>Bacteria</taxon>
        <taxon>Bacillati</taxon>
        <taxon>Bacillota</taxon>
        <taxon>Bacilli</taxon>
        <taxon>Bacillales</taxon>
        <taxon>Paenibacillaceae</taxon>
        <taxon>Paenibacillus</taxon>
    </lineage>
</organism>
<protein>
    <submittedName>
        <fullName evidence="2">Uncharacterized protein</fullName>
    </submittedName>
</protein>